<organism evidence="1 2">
    <name type="scientific">Meloidogyne enterolobii</name>
    <name type="common">Root-knot nematode worm</name>
    <name type="synonym">Meloidogyne mayaguensis</name>
    <dbReference type="NCBI Taxonomy" id="390850"/>
    <lineage>
        <taxon>Eukaryota</taxon>
        <taxon>Metazoa</taxon>
        <taxon>Ecdysozoa</taxon>
        <taxon>Nematoda</taxon>
        <taxon>Chromadorea</taxon>
        <taxon>Rhabditida</taxon>
        <taxon>Tylenchina</taxon>
        <taxon>Tylenchomorpha</taxon>
        <taxon>Tylenchoidea</taxon>
        <taxon>Meloidogynidae</taxon>
        <taxon>Meloidogyninae</taxon>
        <taxon>Meloidogyne</taxon>
    </lineage>
</organism>
<name>A0ACB0YLW3_MELEN</name>
<protein>
    <submittedName>
        <fullName evidence="1">Uncharacterized protein</fullName>
    </submittedName>
</protein>
<comment type="caution">
    <text evidence="1">The sequence shown here is derived from an EMBL/GenBank/DDBJ whole genome shotgun (WGS) entry which is preliminary data.</text>
</comment>
<reference evidence="1" key="1">
    <citation type="submission" date="2023-11" db="EMBL/GenBank/DDBJ databases">
        <authorList>
            <person name="Poullet M."/>
        </authorList>
    </citation>
    <scope>NUCLEOTIDE SEQUENCE</scope>
    <source>
        <strain evidence="1">E1834</strain>
    </source>
</reference>
<proteinExistence type="predicted"/>
<keyword evidence="2" id="KW-1185">Reference proteome</keyword>
<evidence type="ECO:0000313" key="1">
    <source>
        <dbReference type="EMBL" id="CAK5051841.1"/>
    </source>
</evidence>
<dbReference type="EMBL" id="CAVMJV010000014">
    <property type="protein sequence ID" value="CAK5051841.1"/>
    <property type="molecule type" value="Genomic_DNA"/>
</dbReference>
<evidence type="ECO:0000313" key="2">
    <source>
        <dbReference type="Proteomes" id="UP001497535"/>
    </source>
</evidence>
<sequence>MTKNPKNFHFVEIHNLRLTISSFLYFHNFSLNCLWSLTNPILPTRFMSIFIVLFFLKNCKSTLIFLFIFVGS</sequence>
<accession>A0ACB0YLW3</accession>
<gene>
    <name evidence="1" type="ORF">MENTE1834_LOCUS13719</name>
</gene>
<dbReference type="Proteomes" id="UP001497535">
    <property type="component" value="Unassembled WGS sequence"/>
</dbReference>